<comment type="function">
    <text evidence="1 12">Required for the export of heme to the periplasm for the biogenesis of c-type cytochromes.</text>
</comment>
<dbReference type="GO" id="GO:0017004">
    <property type="term" value="P:cytochrome complex assembly"/>
    <property type="evidence" value="ECO:0007669"/>
    <property type="project" value="UniProtKB-KW"/>
</dbReference>
<protein>
    <recommendedName>
        <fullName evidence="4 12">Heme exporter protein B</fullName>
    </recommendedName>
</protein>
<dbReference type="PIRSF" id="PIRSF002764">
    <property type="entry name" value="CcmB"/>
    <property type="match status" value="1"/>
</dbReference>
<accession>A0A1G7FD51</accession>
<dbReference type="InterPro" id="IPR003544">
    <property type="entry name" value="Cyt_c_biogenesis_CcmB"/>
</dbReference>
<evidence type="ECO:0000256" key="7">
    <source>
        <dbReference type="ARBA" id="ARBA00022519"/>
    </source>
</evidence>
<keyword evidence="8 13" id="KW-0812">Transmembrane</keyword>
<evidence type="ECO:0000256" key="2">
    <source>
        <dbReference type="ARBA" id="ARBA00004429"/>
    </source>
</evidence>
<evidence type="ECO:0000256" key="11">
    <source>
        <dbReference type="ARBA" id="ARBA00023136"/>
    </source>
</evidence>
<dbReference type="EMBL" id="FNAP01000011">
    <property type="protein sequence ID" value="SDE73863.1"/>
    <property type="molecule type" value="Genomic_DNA"/>
</dbReference>
<keyword evidence="6 12" id="KW-1003">Cell membrane</keyword>
<dbReference type="GO" id="GO:1903607">
    <property type="term" value="P:cytochrome c biosynthetic process"/>
    <property type="evidence" value="ECO:0007669"/>
    <property type="project" value="TreeGrafter"/>
</dbReference>
<dbReference type="GO" id="GO:0005886">
    <property type="term" value="C:plasma membrane"/>
    <property type="evidence" value="ECO:0007669"/>
    <property type="project" value="UniProtKB-SubCell"/>
</dbReference>
<dbReference type="PANTHER" id="PTHR30070">
    <property type="entry name" value="HEME EXPORTER PROTEIN B"/>
    <property type="match status" value="1"/>
</dbReference>
<dbReference type="InterPro" id="IPR026031">
    <property type="entry name" value="Cyt_c_CcmB_bac"/>
</dbReference>
<evidence type="ECO:0000256" key="13">
    <source>
        <dbReference type="SAM" id="Phobius"/>
    </source>
</evidence>
<keyword evidence="11 12" id="KW-0472">Membrane</keyword>
<keyword evidence="9 12" id="KW-0201">Cytochrome c-type biogenesis</keyword>
<sequence>MMGAVLAVLRRDLRLALRQGADSLMVVAFFVITVSLFPFGVGPEMAVLERISAGVVWVTALLASMLSLDRLFQTDYEDGSLDLLTLTPTPTIAIVLGKVAAHWLTTGLPLIVASPLLAVLLAMRPEGYGVLVAAMALGTPTLSLVGSVGAALVLGARRGGVLLSLLVLPLYIPVLVFGVSAVDAAVMGLDFGPQLMIMGALLLATLVLCPWAASAALKQAVE</sequence>
<feature type="transmembrane region" description="Helical" evidence="13">
    <location>
        <begin position="128"/>
        <end position="154"/>
    </location>
</feature>
<gene>
    <name evidence="14" type="ORF">SAMN05421720_11118</name>
</gene>
<keyword evidence="15" id="KW-1185">Reference proteome</keyword>
<evidence type="ECO:0000256" key="5">
    <source>
        <dbReference type="ARBA" id="ARBA00022448"/>
    </source>
</evidence>
<feature type="transmembrane region" description="Helical" evidence="13">
    <location>
        <begin position="51"/>
        <end position="68"/>
    </location>
</feature>
<feature type="transmembrane region" description="Helical" evidence="13">
    <location>
        <begin position="161"/>
        <end position="182"/>
    </location>
</feature>
<evidence type="ECO:0000256" key="1">
    <source>
        <dbReference type="ARBA" id="ARBA00002442"/>
    </source>
</evidence>
<name>A0A1G7FD51_9PROT</name>
<keyword evidence="7 12" id="KW-0997">Cell inner membrane</keyword>
<dbReference type="PANTHER" id="PTHR30070:SF1">
    <property type="entry name" value="CYTOCHROME C BIOGENESIS B-RELATED"/>
    <property type="match status" value="1"/>
</dbReference>
<feature type="transmembrane region" description="Helical" evidence="13">
    <location>
        <begin position="194"/>
        <end position="217"/>
    </location>
</feature>
<dbReference type="Pfam" id="PF03379">
    <property type="entry name" value="CcmB"/>
    <property type="match status" value="1"/>
</dbReference>
<evidence type="ECO:0000256" key="6">
    <source>
        <dbReference type="ARBA" id="ARBA00022475"/>
    </source>
</evidence>
<evidence type="ECO:0000313" key="15">
    <source>
        <dbReference type="Proteomes" id="UP000199412"/>
    </source>
</evidence>
<evidence type="ECO:0000256" key="4">
    <source>
        <dbReference type="ARBA" id="ARBA00016452"/>
    </source>
</evidence>
<comment type="similarity">
    <text evidence="3 12">Belongs to the CcmB/CycW/HelB family.</text>
</comment>
<feature type="transmembrane region" description="Helical" evidence="13">
    <location>
        <begin position="21"/>
        <end position="39"/>
    </location>
</feature>
<evidence type="ECO:0000256" key="3">
    <source>
        <dbReference type="ARBA" id="ARBA00010544"/>
    </source>
</evidence>
<evidence type="ECO:0000256" key="8">
    <source>
        <dbReference type="ARBA" id="ARBA00022692"/>
    </source>
</evidence>
<keyword evidence="10 13" id="KW-1133">Transmembrane helix</keyword>
<comment type="subcellular location">
    <subcellularLocation>
        <location evidence="2">Cell inner membrane</location>
        <topology evidence="2">Multi-pass membrane protein</topology>
    </subcellularLocation>
</comment>
<dbReference type="AlphaFoldDB" id="A0A1G7FD51"/>
<feature type="transmembrane region" description="Helical" evidence="13">
    <location>
        <begin position="103"/>
        <end position="122"/>
    </location>
</feature>
<dbReference type="STRING" id="69960.SAMN05421720_11118"/>
<dbReference type="NCBIfam" id="TIGR01190">
    <property type="entry name" value="ccmB"/>
    <property type="match status" value="1"/>
</dbReference>
<dbReference type="OrthoDB" id="9812915at2"/>
<evidence type="ECO:0000256" key="10">
    <source>
        <dbReference type="ARBA" id="ARBA00022989"/>
    </source>
</evidence>
<dbReference type="PRINTS" id="PR01414">
    <property type="entry name" value="CCMBBIOGNSIS"/>
</dbReference>
<dbReference type="GO" id="GO:0015232">
    <property type="term" value="F:heme transmembrane transporter activity"/>
    <property type="evidence" value="ECO:0007669"/>
    <property type="project" value="InterPro"/>
</dbReference>
<reference evidence="14 15" key="1">
    <citation type="submission" date="2016-10" db="EMBL/GenBank/DDBJ databases">
        <authorList>
            <person name="de Groot N.N."/>
        </authorList>
    </citation>
    <scope>NUCLEOTIDE SEQUENCE [LARGE SCALE GENOMIC DNA]</scope>
    <source>
        <strain evidence="14 15">ATCC 700224</strain>
    </source>
</reference>
<evidence type="ECO:0000313" key="14">
    <source>
        <dbReference type="EMBL" id="SDE73863.1"/>
    </source>
</evidence>
<proteinExistence type="inferred from homology"/>
<keyword evidence="5 12" id="KW-0813">Transport</keyword>
<evidence type="ECO:0000256" key="9">
    <source>
        <dbReference type="ARBA" id="ARBA00022748"/>
    </source>
</evidence>
<dbReference type="Proteomes" id="UP000199412">
    <property type="component" value="Unassembled WGS sequence"/>
</dbReference>
<organism evidence="14 15">
    <name type="scientific">Rhodospira trueperi</name>
    <dbReference type="NCBI Taxonomy" id="69960"/>
    <lineage>
        <taxon>Bacteria</taxon>
        <taxon>Pseudomonadati</taxon>
        <taxon>Pseudomonadota</taxon>
        <taxon>Alphaproteobacteria</taxon>
        <taxon>Rhodospirillales</taxon>
        <taxon>Rhodospirillaceae</taxon>
        <taxon>Rhodospira</taxon>
    </lineage>
</organism>
<evidence type="ECO:0000256" key="12">
    <source>
        <dbReference type="PIRNR" id="PIRNR002764"/>
    </source>
</evidence>